<feature type="transmembrane region" description="Helical" evidence="10">
    <location>
        <begin position="264"/>
        <end position="284"/>
    </location>
</feature>
<feature type="transmembrane region" description="Helical" evidence="10">
    <location>
        <begin position="213"/>
        <end position="232"/>
    </location>
</feature>
<keyword evidence="12" id="KW-1185">Reference proteome</keyword>
<keyword evidence="7 10" id="KW-1133">Transmembrane helix</keyword>
<dbReference type="GO" id="GO:0015190">
    <property type="term" value="F:L-leucine transmembrane transporter activity"/>
    <property type="evidence" value="ECO:0007669"/>
    <property type="project" value="TreeGrafter"/>
</dbReference>
<dbReference type="GO" id="GO:0015808">
    <property type="term" value="P:L-alanine transport"/>
    <property type="evidence" value="ECO:0007669"/>
    <property type="project" value="TreeGrafter"/>
</dbReference>
<evidence type="ECO:0000256" key="7">
    <source>
        <dbReference type="ARBA" id="ARBA00022989"/>
    </source>
</evidence>
<comment type="similarity">
    <text evidence="9">Belongs to the binding-protein-dependent transport system permease family. LivHM subfamily.</text>
</comment>
<dbReference type="PANTHER" id="PTHR11795:SF371">
    <property type="entry name" value="HIGH-AFFINITY BRANCHED-CHAIN AMINO ACID TRANSPORT SYSTEM PERMEASE PROTEIN LIVH"/>
    <property type="match status" value="1"/>
</dbReference>
<accession>A0A3N0CHI7</accession>
<name>A0A3N0CHI7_9ACTN</name>
<comment type="caution">
    <text evidence="11">The sequence shown here is derived from an EMBL/GenBank/DDBJ whole genome shotgun (WGS) entry which is preliminary data.</text>
</comment>
<keyword evidence="2" id="KW-0813">Transport</keyword>
<dbReference type="AlphaFoldDB" id="A0A3N0CHI7"/>
<evidence type="ECO:0000256" key="2">
    <source>
        <dbReference type="ARBA" id="ARBA00022448"/>
    </source>
</evidence>
<keyword evidence="5 10" id="KW-0812">Transmembrane</keyword>
<feature type="transmembrane region" description="Helical" evidence="10">
    <location>
        <begin position="12"/>
        <end position="36"/>
    </location>
</feature>
<dbReference type="GO" id="GO:0015192">
    <property type="term" value="F:L-phenylalanine transmembrane transporter activity"/>
    <property type="evidence" value="ECO:0007669"/>
    <property type="project" value="TreeGrafter"/>
</dbReference>
<dbReference type="CDD" id="cd06582">
    <property type="entry name" value="TM_PBP1_LivH_like"/>
    <property type="match status" value="1"/>
</dbReference>
<comment type="subcellular location">
    <subcellularLocation>
        <location evidence="1">Cell membrane</location>
        <topology evidence="1">Multi-pass membrane protein</topology>
    </subcellularLocation>
</comment>
<organism evidence="11 12">
    <name type="scientific">Nocardioides marmoriginsengisoli</name>
    <dbReference type="NCBI Taxonomy" id="661483"/>
    <lineage>
        <taxon>Bacteria</taxon>
        <taxon>Bacillati</taxon>
        <taxon>Actinomycetota</taxon>
        <taxon>Actinomycetes</taxon>
        <taxon>Propionibacteriales</taxon>
        <taxon>Nocardioidaceae</taxon>
        <taxon>Nocardioides</taxon>
    </lineage>
</organism>
<keyword evidence="6" id="KW-0029">Amino-acid transport</keyword>
<sequence length="290" mass="29985">MEFLQQVTNGLTIGSVYALVAIGFSVVYGALGLVNFAHGDILMAGTFVTYGVYTSFHLPIVISCVIGILAGIVIAGIVEEVAVRPVLKSHLLIPMMTTLGMGLIIRNLVELKYGSGTLPFPSFAGSGFFHIGDLQIARAAVVTLVVAVITLVLFAAFLKFTKPGFAIRVVAQDMTAARLMGVPVNRTIMAVYGAGGALGVIGGLLYANTLEVVYLGMGFPILLKGFAAAIVGGIGNLQGALIGGLVLGILEATVGPAAGSYRDAIAFVLLIAILLVRPAGLLGARVQERV</sequence>
<protein>
    <submittedName>
        <fullName evidence="11">Branched-chain amino acid ABC transporter permease</fullName>
    </submittedName>
</protein>
<keyword evidence="4" id="KW-0997">Cell inner membrane</keyword>
<dbReference type="OrthoDB" id="9807115at2"/>
<evidence type="ECO:0000256" key="10">
    <source>
        <dbReference type="SAM" id="Phobius"/>
    </source>
</evidence>
<evidence type="ECO:0000256" key="4">
    <source>
        <dbReference type="ARBA" id="ARBA00022519"/>
    </source>
</evidence>
<feature type="transmembrane region" description="Helical" evidence="10">
    <location>
        <begin position="239"/>
        <end position="258"/>
    </location>
</feature>
<feature type="transmembrane region" description="Helical" evidence="10">
    <location>
        <begin position="188"/>
        <end position="207"/>
    </location>
</feature>
<evidence type="ECO:0000313" key="12">
    <source>
        <dbReference type="Proteomes" id="UP000267128"/>
    </source>
</evidence>
<dbReference type="GO" id="GO:0042941">
    <property type="term" value="P:D-alanine transmembrane transport"/>
    <property type="evidence" value="ECO:0007669"/>
    <property type="project" value="TreeGrafter"/>
</dbReference>
<dbReference type="EMBL" id="RJSE01000007">
    <property type="protein sequence ID" value="RNL62486.1"/>
    <property type="molecule type" value="Genomic_DNA"/>
</dbReference>
<feature type="transmembrane region" description="Helical" evidence="10">
    <location>
        <begin position="56"/>
        <end position="78"/>
    </location>
</feature>
<evidence type="ECO:0000256" key="3">
    <source>
        <dbReference type="ARBA" id="ARBA00022475"/>
    </source>
</evidence>
<gene>
    <name evidence="11" type="ORF">EFK50_11995</name>
</gene>
<evidence type="ECO:0000313" key="11">
    <source>
        <dbReference type="EMBL" id="RNL62486.1"/>
    </source>
</evidence>
<keyword evidence="3" id="KW-1003">Cell membrane</keyword>
<proteinExistence type="inferred from homology"/>
<dbReference type="Pfam" id="PF02653">
    <property type="entry name" value="BPD_transp_2"/>
    <property type="match status" value="1"/>
</dbReference>
<evidence type="ECO:0000256" key="9">
    <source>
        <dbReference type="ARBA" id="ARBA00037998"/>
    </source>
</evidence>
<reference evidence="11 12" key="1">
    <citation type="submission" date="2018-11" db="EMBL/GenBank/DDBJ databases">
        <authorList>
            <person name="Li F."/>
        </authorList>
    </citation>
    <scope>NUCLEOTIDE SEQUENCE [LARGE SCALE GENOMIC DNA]</scope>
    <source>
        <strain evidence="11 12">Gsoil 097</strain>
    </source>
</reference>
<dbReference type="GO" id="GO:0005304">
    <property type="term" value="F:L-valine transmembrane transporter activity"/>
    <property type="evidence" value="ECO:0007669"/>
    <property type="project" value="TreeGrafter"/>
</dbReference>
<dbReference type="GO" id="GO:1903806">
    <property type="term" value="P:L-isoleucine import across plasma membrane"/>
    <property type="evidence" value="ECO:0007669"/>
    <property type="project" value="TreeGrafter"/>
</dbReference>
<keyword evidence="8 10" id="KW-0472">Membrane</keyword>
<feature type="transmembrane region" description="Helical" evidence="10">
    <location>
        <begin position="90"/>
        <end position="109"/>
    </location>
</feature>
<evidence type="ECO:0000256" key="6">
    <source>
        <dbReference type="ARBA" id="ARBA00022970"/>
    </source>
</evidence>
<dbReference type="InterPro" id="IPR001851">
    <property type="entry name" value="ABC_transp_permease"/>
</dbReference>
<dbReference type="InterPro" id="IPR052157">
    <property type="entry name" value="BCAA_transport_permease"/>
</dbReference>
<evidence type="ECO:0000256" key="5">
    <source>
        <dbReference type="ARBA" id="ARBA00022692"/>
    </source>
</evidence>
<dbReference type="PANTHER" id="PTHR11795">
    <property type="entry name" value="BRANCHED-CHAIN AMINO ACID TRANSPORT SYSTEM PERMEASE PROTEIN LIVH"/>
    <property type="match status" value="1"/>
</dbReference>
<evidence type="ECO:0000256" key="1">
    <source>
        <dbReference type="ARBA" id="ARBA00004651"/>
    </source>
</evidence>
<evidence type="ECO:0000256" key="8">
    <source>
        <dbReference type="ARBA" id="ARBA00023136"/>
    </source>
</evidence>
<dbReference type="RefSeq" id="WP_123227782.1">
    <property type="nucleotide sequence ID" value="NZ_RJSE01000007.1"/>
</dbReference>
<dbReference type="GO" id="GO:0015188">
    <property type="term" value="F:L-isoleucine transmembrane transporter activity"/>
    <property type="evidence" value="ECO:0007669"/>
    <property type="project" value="TreeGrafter"/>
</dbReference>
<dbReference type="GO" id="GO:0005886">
    <property type="term" value="C:plasma membrane"/>
    <property type="evidence" value="ECO:0007669"/>
    <property type="project" value="UniProtKB-SubCell"/>
</dbReference>
<dbReference type="Proteomes" id="UP000267128">
    <property type="component" value="Unassembled WGS sequence"/>
</dbReference>
<feature type="transmembrane region" description="Helical" evidence="10">
    <location>
        <begin position="136"/>
        <end position="158"/>
    </location>
</feature>